<dbReference type="EMBL" id="VFJB01000009">
    <property type="protein sequence ID" value="KAA0257049.1"/>
    <property type="molecule type" value="Genomic_DNA"/>
</dbReference>
<sequence length="119" mass="13273">MKILVTALKDDVNEKMDPRFGRARYWYVYDTEKNEGYFIDNSKNMSLDHGAGIQAATSIVDEGVDVLITGSVGPKAFSVLEANNIRIFKGYADLSVKENIEGFNKDELEEIQSAGKPHI</sequence>
<dbReference type="InterPro" id="IPR036105">
    <property type="entry name" value="DiNase_FeMo-co_biosyn_sf"/>
</dbReference>
<protein>
    <recommendedName>
        <fullName evidence="1">Dinitrogenase iron-molybdenum cofactor biosynthesis domain-containing protein</fullName>
    </recommendedName>
</protein>
<evidence type="ECO:0000313" key="2">
    <source>
        <dbReference type="EMBL" id="KAA0257049.1"/>
    </source>
</evidence>
<organism evidence="2 3">
    <name type="scientific">Deferribacter autotrophicus</name>
    <dbReference type="NCBI Taxonomy" id="500465"/>
    <lineage>
        <taxon>Bacteria</taxon>
        <taxon>Pseudomonadati</taxon>
        <taxon>Deferribacterota</taxon>
        <taxon>Deferribacteres</taxon>
        <taxon>Deferribacterales</taxon>
        <taxon>Deferribacteraceae</taxon>
        <taxon>Deferribacter</taxon>
    </lineage>
</organism>
<dbReference type="PANTHER" id="PTHR42983:SF1">
    <property type="entry name" value="IRON-MOLYBDENUM PROTEIN"/>
    <property type="match status" value="1"/>
</dbReference>
<dbReference type="SUPFAM" id="SSF53146">
    <property type="entry name" value="Nitrogenase accessory factor-like"/>
    <property type="match status" value="1"/>
</dbReference>
<evidence type="ECO:0000313" key="3">
    <source>
        <dbReference type="Proteomes" id="UP000322876"/>
    </source>
</evidence>
<dbReference type="InterPro" id="IPR003731">
    <property type="entry name" value="Di-Nase_FeMo-co_biosynth"/>
</dbReference>
<feature type="domain" description="Dinitrogenase iron-molybdenum cofactor biosynthesis" evidence="1">
    <location>
        <begin position="14"/>
        <end position="104"/>
    </location>
</feature>
<name>A0A5A8F199_9BACT</name>
<dbReference type="OrthoDB" id="9807451at2"/>
<comment type="caution">
    <text evidence="2">The sequence shown here is derived from an EMBL/GenBank/DDBJ whole genome shotgun (WGS) entry which is preliminary data.</text>
</comment>
<accession>A0A5A8F199</accession>
<dbReference type="RefSeq" id="WP_149267194.1">
    <property type="nucleotide sequence ID" value="NZ_VFJB01000009.1"/>
</dbReference>
<dbReference type="Proteomes" id="UP000322876">
    <property type="component" value="Unassembled WGS sequence"/>
</dbReference>
<proteinExistence type="predicted"/>
<dbReference type="PANTHER" id="PTHR42983">
    <property type="entry name" value="DINITROGENASE IRON-MOLYBDENUM COFACTOR PROTEIN-RELATED"/>
    <property type="match status" value="1"/>
</dbReference>
<evidence type="ECO:0000259" key="1">
    <source>
        <dbReference type="Pfam" id="PF02579"/>
    </source>
</evidence>
<dbReference type="InterPro" id="IPR033913">
    <property type="entry name" value="MTH1175_dom"/>
</dbReference>
<dbReference type="AlphaFoldDB" id="A0A5A8F199"/>
<dbReference type="Pfam" id="PF02579">
    <property type="entry name" value="Nitro_FeMo-Co"/>
    <property type="match status" value="1"/>
</dbReference>
<dbReference type="Gene3D" id="3.30.420.130">
    <property type="entry name" value="Dinitrogenase iron-molybdenum cofactor biosynthesis domain"/>
    <property type="match status" value="1"/>
</dbReference>
<keyword evidence="3" id="KW-1185">Reference proteome</keyword>
<reference evidence="2 3" key="1">
    <citation type="submission" date="2019-06" db="EMBL/GenBank/DDBJ databases">
        <title>Genomic insights into carbon and energy metabolism of Deferribacter autotrophicus revealed new metabolic traits in the phylum Deferribacteres.</title>
        <authorList>
            <person name="Slobodkin A.I."/>
            <person name="Slobodkina G.B."/>
            <person name="Allioux M."/>
            <person name="Alain K."/>
            <person name="Jebbar M."/>
            <person name="Shadrin V."/>
            <person name="Kublanov I.V."/>
            <person name="Toshchakov S.V."/>
            <person name="Bonch-Osmolovskaya E.A."/>
        </authorList>
    </citation>
    <scope>NUCLEOTIDE SEQUENCE [LARGE SCALE GENOMIC DNA]</scope>
    <source>
        <strain evidence="2 3">SL50</strain>
    </source>
</reference>
<dbReference type="CDD" id="cd00851">
    <property type="entry name" value="MTH1175"/>
    <property type="match status" value="1"/>
</dbReference>
<gene>
    <name evidence="2" type="ORF">FHQ18_10800</name>
</gene>